<accession>J9G4B2</accession>
<proteinExistence type="predicted"/>
<dbReference type="EMBL" id="AMCI01002854">
    <property type="protein sequence ID" value="EJX01694.1"/>
    <property type="molecule type" value="Genomic_DNA"/>
</dbReference>
<reference evidence="1" key="1">
    <citation type="journal article" date="2012" name="PLoS ONE">
        <title>Gene sets for utilization of primary and secondary nutrition supplies in the distal gut of endangered iberian lynx.</title>
        <authorList>
            <person name="Alcaide M."/>
            <person name="Messina E."/>
            <person name="Richter M."/>
            <person name="Bargiela R."/>
            <person name="Peplies J."/>
            <person name="Huws S.A."/>
            <person name="Newbold C.J."/>
            <person name="Golyshin P.N."/>
            <person name="Simon M.A."/>
            <person name="Lopez G."/>
            <person name="Yakimov M.M."/>
            <person name="Ferrer M."/>
        </authorList>
    </citation>
    <scope>NUCLEOTIDE SEQUENCE</scope>
</reference>
<gene>
    <name evidence="1" type="ORF">EVA_10200</name>
</gene>
<evidence type="ECO:0000313" key="1">
    <source>
        <dbReference type="EMBL" id="EJX01694.1"/>
    </source>
</evidence>
<name>J9G4B2_9ZZZZ</name>
<comment type="caution">
    <text evidence="1">The sequence shown here is derived from an EMBL/GenBank/DDBJ whole genome shotgun (WGS) entry which is preliminary data.</text>
</comment>
<sequence>MESSVMKRCTGKTKSLRCKWGEAKIHTLLAGNLNSIQKIILVEVWAHC</sequence>
<protein>
    <submittedName>
        <fullName evidence="1">Uncharacterized protein</fullName>
    </submittedName>
</protein>
<dbReference type="AlphaFoldDB" id="J9G4B2"/>
<organism evidence="1">
    <name type="scientific">gut metagenome</name>
    <dbReference type="NCBI Taxonomy" id="749906"/>
    <lineage>
        <taxon>unclassified sequences</taxon>
        <taxon>metagenomes</taxon>
        <taxon>organismal metagenomes</taxon>
    </lineage>
</organism>